<evidence type="ECO:0000313" key="3">
    <source>
        <dbReference type="Proteomes" id="UP000245872"/>
    </source>
</evidence>
<dbReference type="KEGG" id="cher:DK880_00301"/>
<protein>
    <recommendedName>
        <fullName evidence="4">DUF4293 family protein</fullName>
    </recommendedName>
</protein>
<evidence type="ECO:0000256" key="1">
    <source>
        <dbReference type="SAM" id="Phobius"/>
    </source>
</evidence>
<dbReference type="InterPro" id="IPR025635">
    <property type="entry name" value="DUF4293"/>
</dbReference>
<evidence type="ECO:0008006" key="4">
    <source>
        <dbReference type="Google" id="ProtNLM"/>
    </source>
</evidence>
<dbReference type="EMBL" id="CP029619">
    <property type="protein sequence ID" value="AWN81631.1"/>
    <property type="molecule type" value="Genomic_DNA"/>
</dbReference>
<sequence length="138" mass="15863">MLQRIQSVYLGIIGIAMLFFLRLVWPIIGEVSRGDVCHAGRLLYSFSIAAVCLACFSIILTAYAIKRHDNRQLQFRLVCGLLLMLFLLTLLNVLCIYIQPASKWTYSLLCLISVGVFPLLAMYRIRKDDRLVRDDHLR</sequence>
<dbReference type="Pfam" id="PF14126">
    <property type="entry name" value="DUF4293"/>
    <property type="match status" value="1"/>
</dbReference>
<gene>
    <name evidence="2" type="ORF">DK880_00301</name>
</gene>
<organism evidence="2 3">
    <name type="scientific">Candidatus Cardinium hertigii</name>
    <dbReference type="NCBI Taxonomy" id="247481"/>
    <lineage>
        <taxon>Bacteria</taxon>
        <taxon>Pseudomonadati</taxon>
        <taxon>Bacteroidota</taxon>
        <taxon>Cytophagia</taxon>
        <taxon>Cytophagales</taxon>
        <taxon>Amoebophilaceae</taxon>
        <taxon>Candidatus Cardinium</taxon>
    </lineage>
</organism>
<proteinExistence type="predicted"/>
<feature type="transmembrane region" description="Helical" evidence="1">
    <location>
        <begin position="7"/>
        <end position="28"/>
    </location>
</feature>
<keyword evidence="3" id="KW-1185">Reference proteome</keyword>
<keyword evidence="1" id="KW-0472">Membrane</keyword>
<feature type="transmembrane region" description="Helical" evidence="1">
    <location>
        <begin position="105"/>
        <end position="123"/>
    </location>
</feature>
<reference evidence="2 3" key="1">
    <citation type="submission" date="2018-05" db="EMBL/GenBank/DDBJ databases">
        <title>Candidatus Cardinium hertigii Genome Assembly.</title>
        <authorList>
            <person name="Showmaker K.C."/>
            <person name="Walden K.O."/>
            <person name="Fields C.J."/>
            <person name="Lambert K.N."/>
            <person name="Hudson M.E."/>
        </authorList>
    </citation>
    <scope>NUCLEOTIDE SEQUENCE [LARGE SCALE GENOMIC DNA]</scope>
    <source>
        <strain evidence="3">cHgTN10</strain>
    </source>
</reference>
<feature type="transmembrane region" description="Helical" evidence="1">
    <location>
        <begin position="77"/>
        <end position="99"/>
    </location>
</feature>
<evidence type="ECO:0000313" key="2">
    <source>
        <dbReference type="EMBL" id="AWN81631.1"/>
    </source>
</evidence>
<dbReference type="AlphaFoldDB" id="A0A2Z3L860"/>
<keyword evidence="1" id="KW-0812">Transmembrane</keyword>
<accession>A0A2Z3L860</accession>
<feature type="transmembrane region" description="Helical" evidence="1">
    <location>
        <begin position="43"/>
        <end position="65"/>
    </location>
</feature>
<dbReference type="Proteomes" id="UP000245872">
    <property type="component" value="Chromosome"/>
</dbReference>
<name>A0A2Z3L860_9BACT</name>
<keyword evidence="1" id="KW-1133">Transmembrane helix</keyword>